<reference evidence="1" key="1">
    <citation type="submission" date="2022-11" db="EMBL/GenBank/DDBJ databases">
        <authorList>
            <person name="Petersen C."/>
        </authorList>
    </citation>
    <scope>NUCLEOTIDE SEQUENCE</scope>
    <source>
        <strain evidence="1">IBT 19713</strain>
    </source>
</reference>
<proteinExistence type="predicted"/>
<name>A0A9W9NUL6_9EURO</name>
<dbReference type="RefSeq" id="XP_058329820.1">
    <property type="nucleotide sequence ID" value="XM_058476930.1"/>
</dbReference>
<sequence>MPLPPQYEIRSLGPEHEEWARAICFYTNMFHSPLWPVVYPENKPRRLYGSFQAGHYLIQHQINSGYSLGVFCKDYQFRRPESAATGGKLYWDFNDENATEQELLEQMDFPLVSIAMAYDGYHALDMTKIAPLVETLPLFGAVYHILGDLDKRDPSSWKATAPGQVLKRNSTSTLKSHEGRGLMRQAAEEMMRRAAAQGFRGIQIETISAAVEKVWSNPPPPFKGNVVARFHTLTYEEKAESGETIYPFRPGNTSIAAIYVDLQPR</sequence>
<evidence type="ECO:0000313" key="1">
    <source>
        <dbReference type="EMBL" id="KAJ5226409.1"/>
    </source>
</evidence>
<accession>A0A9W9NUL6</accession>
<evidence type="ECO:0000313" key="2">
    <source>
        <dbReference type="Proteomes" id="UP001150941"/>
    </source>
</evidence>
<comment type="caution">
    <text evidence="1">The sequence shown here is derived from an EMBL/GenBank/DDBJ whole genome shotgun (WGS) entry which is preliminary data.</text>
</comment>
<dbReference type="AlphaFoldDB" id="A0A9W9NUL6"/>
<dbReference type="GeneID" id="83204233"/>
<gene>
    <name evidence="1" type="ORF">N7468_007634</name>
</gene>
<dbReference type="Proteomes" id="UP001150941">
    <property type="component" value="Unassembled WGS sequence"/>
</dbReference>
<organism evidence="1 2">
    <name type="scientific">Penicillium chermesinum</name>
    <dbReference type="NCBI Taxonomy" id="63820"/>
    <lineage>
        <taxon>Eukaryota</taxon>
        <taxon>Fungi</taxon>
        <taxon>Dikarya</taxon>
        <taxon>Ascomycota</taxon>
        <taxon>Pezizomycotina</taxon>
        <taxon>Eurotiomycetes</taxon>
        <taxon>Eurotiomycetidae</taxon>
        <taxon>Eurotiales</taxon>
        <taxon>Aspergillaceae</taxon>
        <taxon>Penicillium</taxon>
    </lineage>
</organism>
<reference evidence="1" key="2">
    <citation type="journal article" date="2023" name="IMA Fungus">
        <title>Comparative genomic study of the Penicillium genus elucidates a diverse pangenome and 15 lateral gene transfer events.</title>
        <authorList>
            <person name="Petersen C."/>
            <person name="Sorensen T."/>
            <person name="Nielsen M.R."/>
            <person name="Sondergaard T.E."/>
            <person name="Sorensen J.L."/>
            <person name="Fitzpatrick D.A."/>
            <person name="Frisvad J.C."/>
            <person name="Nielsen K.L."/>
        </authorList>
    </citation>
    <scope>NUCLEOTIDE SEQUENCE</scope>
    <source>
        <strain evidence="1">IBT 19713</strain>
    </source>
</reference>
<keyword evidence="2" id="KW-1185">Reference proteome</keyword>
<protein>
    <submittedName>
        <fullName evidence="1">Uncharacterized protein</fullName>
    </submittedName>
</protein>
<dbReference type="OrthoDB" id="5169850at2759"/>
<dbReference type="EMBL" id="JAPQKS010000005">
    <property type="protein sequence ID" value="KAJ5226409.1"/>
    <property type="molecule type" value="Genomic_DNA"/>
</dbReference>